<dbReference type="GO" id="GO:0004141">
    <property type="term" value="F:dethiobiotin synthase activity"/>
    <property type="evidence" value="ECO:0007669"/>
    <property type="project" value="UniProtKB-UniRule"/>
</dbReference>
<keyword evidence="1 9" id="KW-0963">Cytoplasm</keyword>
<reference evidence="10 11" key="1">
    <citation type="journal article" date="2014" name="Syst. Appl. Microbiol.">
        <title>Evidence for the existence of two new members of the family Chlamydiaceae and proposal of Chlamydia avium sp. nov. and Chlamydia gallinacea sp. nov.</title>
        <authorList>
            <person name="Sachse K."/>
            <person name="Laroucau K."/>
            <person name="Riege K."/>
            <person name="Wehner S."/>
            <person name="Dilcher M."/>
            <person name="Creasy H.H."/>
            <person name="Weidmann M."/>
            <person name="Myers G."/>
            <person name="Vorimore F."/>
            <person name="Vicari N."/>
            <person name="Magnino S."/>
            <person name="Liebler-Tenorio E."/>
            <person name="Ruettger A."/>
            <person name="Bavoil P.M."/>
            <person name="Hufert F.T."/>
            <person name="Rossello-Mora R."/>
            <person name="Marz M."/>
        </authorList>
    </citation>
    <scope>NUCLEOTIDE SEQUENCE [LARGE SCALE GENOMIC DNA]</scope>
    <source>
        <strain evidence="10 11">08-1274/3</strain>
    </source>
</reference>
<dbReference type="OrthoDB" id="9802097at2"/>
<comment type="similarity">
    <text evidence="9">Belongs to the dethiobiotin synthetase family.</text>
</comment>
<dbReference type="PANTHER" id="PTHR43210">
    <property type="entry name" value="DETHIOBIOTIN SYNTHETASE"/>
    <property type="match status" value="1"/>
</dbReference>
<feature type="binding site" evidence="9">
    <location>
        <position position="42"/>
    </location>
    <ligand>
        <name>ATP</name>
        <dbReference type="ChEBI" id="CHEBI:30616"/>
    </ligand>
</feature>
<dbReference type="InterPro" id="IPR004472">
    <property type="entry name" value="DTB_synth_BioD"/>
</dbReference>
<dbReference type="Gene3D" id="3.40.50.300">
    <property type="entry name" value="P-loop containing nucleotide triphosphate hydrolases"/>
    <property type="match status" value="1"/>
</dbReference>
<dbReference type="GO" id="GO:0005524">
    <property type="term" value="F:ATP binding"/>
    <property type="evidence" value="ECO:0007669"/>
    <property type="project" value="UniProtKB-UniRule"/>
</dbReference>
<dbReference type="Proteomes" id="UP000019147">
    <property type="component" value="Chromosome"/>
</dbReference>
<comment type="subunit">
    <text evidence="9">Homodimer.</text>
</comment>
<dbReference type="PANTHER" id="PTHR43210:SF2">
    <property type="entry name" value="ATP-DEPENDENT DETHIOBIOTIN SYNTHETASE BIOD 2"/>
    <property type="match status" value="1"/>
</dbReference>
<feature type="binding site" evidence="9">
    <location>
        <position position="42"/>
    </location>
    <ligand>
        <name>Mg(2+)</name>
        <dbReference type="ChEBI" id="CHEBI:18420"/>
    </ligand>
</feature>
<dbReference type="EMBL" id="CP015840">
    <property type="protein sequence ID" value="ANG65799.1"/>
    <property type="molecule type" value="Genomic_DNA"/>
</dbReference>
<feature type="binding site" evidence="9">
    <location>
        <position position="35"/>
    </location>
    <ligand>
        <name>substrate</name>
    </ligand>
</feature>
<evidence type="ECO:0000256" key="3">
    <source>
        <dbReference type="ARBA" id="ARBA00022723"/>
    </source>
</evidence>
<keyword evidence="3 9" id="KW-0479">Metal-binding</keyword>
<proteinExistence type="inferred from homology"/>
<name>A0A173DY11_9CHLA</name>
<evidence type="ECO:0000256" key="2">
    <source>
        <dbReference type="ARBA" id="ARBA00022598"/>
    </source>
</evidence>
<dbReference type="SUPFAM" id="SSF52540">
    <property type="entry name" value="P-loop containing nucleoside triphosphate hydrolases"/>
    <property type="match status" value="1"/>
</dbReference>
<comment type="catalytic activity">
    <reaction evidence="8">
        <text>(7R,8S)-8-amino-7-(carboxyamino)nonanoate + ATP = (4R,5S)-dethiobiotin + ADP + phosphate + H(+)</text>
        <dbReference type="Rhea" id="RHEA:63684"/>
        <dbReference type="ChEBI" id="CHEBI:15378"/>
        <dbReference type="ChEBI" id="CHEBI:30616"/>
        <dbReference type="ChEBI" id="CHEBI:43474"/>
        <dbReference type="ChEBI" id="CHEBI:149470"/>
        <dbReference type="ChEBI" id="CHEBI:149473"/>
        <dbReference type="ChEBI" id="CHEBI:456216"/>
    </reaction>
</comment>
<feature type="active site" evidence="9">
    <location>
        <position position="31"/>
    </location>
</feature>
<evidence type="ECO:0000256" key="5">
    <source>
        <dbReference type="ARBA" id="ARBA00022756"/>
    </source>
</evidence>
<dbReference type="GO" id="GO:0009102">
    <property type="term" value="P:biotin biosynthetic process"/>
    <property type="evidence" value="ECO:0007669"/>
    <property type="project" value="UniProtKB-UniRule"/>
</dbReference>
<accession>A0A173DY11</accession>
<dbReference type="GO" id="GO:0000287">
    <property type="term" value="F:magnesium ion binding"/>
    <property type="evidence" value="ECO:0007669"/>
    <property type="project" value="UniProtKB-UniRule"/>
</dbReference>
<comment type="cofactor">
    <cofactor evidence="9">
        <name>Mg(2+)</name>
        <dbReference type="ChEBI" id="CHEBI:18420"/>
    </cofactor>
</comment>
<evidence type="ECO:0000256" key="1">
    <source>
        <dbReference type="ARBA" id="ARBA00022490"/>
    </source>
</evidence>
<dbReference type="InterPro" id="IPR027417">
    <property type="entry name" value="P-loop_NTPase"/>
</dbReference>
<protein>
    <recommendedName>
        <fullName evidence="9">ATP-dependent dethiobiotin synthetase BioD</fullName>
        <ecNumber evidence="9">6.3.3.3</ecNumber>
    </recommendedName>
    <alternativeName>
        <fullName evidence="9">DTB synthetase</fullName>
        <shortName evidence="9">DTBS</shortName>
    </alternativeName>
    <alternativeName>
        <fullName evidence="9">Dethiobiotin synthase</fullName>
    </alternativeName>
</protein>
<feature type="binding site" evidence="9">
    <location>
        <position position="95"/>
    </location>
    <ligand>
        <name>Mg(2+)</name>
        <dbReference type="ChEBI" id="CHEBI:18420"/>
    </ligand>
</feature>
<feature type="binding site" evidence="9">
    <location>
        <begin position="156"/>
        <end position="157"/>
    </location>
    <ligand>
        <name>ATP</name>
        <dbReference type="ChEBI" id="CHEBI:30616"/>
    </ligand>
</feature>
<evidence type="ECO:0000313" key="10">
    <source>
        <dbReference type="EMBL" id="ANG65799.1"/>
    </source>
</evidence>
<dbReference type="RefSeq" id="WP_021828503.1">
    <property type="nucleotide sequence ID" value="NZ_CP015840.1"/>
</dbReference>
<comment type="function">
    <text evidence="9">Catalyzes a mechanistically unusual reaction, the ATP-dependent insertion of CO2 between the N7 and N8 nitrogen atoms of 7,8-diaminopelargonic acid (DAPA, also called 7,8-diammoniononanoate) to form a ureido ring.</text>
</comment>
<feature type="binding site" evidence="9">
    <location>
        <position position="15"/>
    </location>
    <ligand>
        <name>Mg(2+)</name>
        <dbReference type="ChEBI" id="CHEBI:18420"/>
    </ligand>
</feature>
<sequence length="203" mass="22852">MHIIIAGIHTEVGKTLVSTILTSLLQADYWKPIQSGSLEHSDSHQVHMLSGATCHPEAYRFSHPLAAHQAAEREGICIQQDRLTPPKTKKPLIIETSGGFLSPCTPTTLQGDLFSQWPCASWILVSKAYLGSINHTCLTVEAMRLRNLNILGMILNQYPQHEEDWLLQITQLSCLGRLNYETFISKSTIQKYVDLWKPSFQII</sequence>
<dbReference type="EC" id="6.3.3.3" evidence="9"/>
<comment type="caution">
    <text evidence="9">Lacks conserved residue(s) required for the propagation of feature annotation.</text>
</comment>
<feature type="binding site" evidence="9">
    <location>
        <begin position="95"/>
        <end position="98"/>
    </location>
    <ligand>
        <name>ATP</name>
        <dbReference type="ChEBI" id="CHEBI:30616"/>
    </ligand>
</feature>
<comment type="catalytic activity">
    <reaction evidence="9">
        <text>(7R,8S)-7,8-diammoniononanoate + CO2 + ATP = (4R,5S)-dethiobiotin + ADP + phosphate + 3 H(+)</text>
        <dbReference type="Rhea" id="RHEA:15805"/>
        <dbReference type="ChEBI" id="CHEBI:15378"/>
        <dbReference type="ChEBI" id="CHEBI:16526"/>
        <dbReference type="ChEBI" id="CHEBI:30616"/>
        <dbReference type="ChEBI" id="CHEBI:43474"/>
        <dbReference type="ChEBI" id="CHEBI:149469"/>
        <dbReference type="ChEBI" id="CHEBI:149473"/>
        <dbReference type="ChEBI" id="CHEBI:456216"/>
        <dbReference type="EC" id="6.3.3.3"/>
    </reaction>
</comment>
<keyword evidence="5 9" id="KW-0093">Biotin biosynthesis</keyword>
<evidence type="ECO:0000256" key="4">
    <source>
        <dbReference type="ARBA" id="ARBA00022741"/>
    </source>
</evidence>
<keyword evidence="2 9" id="KW-0436">Ligase</keyword>
<dbReference type="GeneID" id="81477772"/>
<organism evidence="10 11">
    <name type="scientific">Chlamydia gallinacea 08-1274/3</name>
    <dbReference type="NCBI Taxonomy" id="1143323"/>
    <lineage>
        <taxon>Bacteria</taxon>
        <taxon>Pseudomonadati</taxon>
        <taxon>Chlamydiota</taxon>
        <taxon>Chlamydiia</taxon>
        <taxon>Chlamydiales</taxon>
        <taxon>Chlamydiaceae</taxon>
        <taxon>Chlamydia/Chlamydophila group</taxon>
        <taxon>Chlamydia</taxon>
    </lineage>
</organism>
<feature type="binding site" evidence="9">
    <location>
        <begin position="11"/>
        <end position="16"/>
    </location>
    <ligand>
        <name>ATP</name>
        <dbReference type="ChEBI" id="CHEBI:30616"/>
    </ligand>
</feature>
<dbReference type="NCBIfam" id="TIGR00347">
    <property type="entry name" value="bioD"/>
    <property type="match status" value="1"/>
</dbReference>
<dbReference type="GO" id="GO:0005829">
    <property type="term" value="C:cytosol"/>
    <property type="evidence" value="ECO:0007669"/>
    <property type="project" value="TreeGrafter"/>
</dbReference>
<dbReference type="eggNOG" id="COG0132">
    <property type="taxonomic scope" value="Bacteria"/>
</dbReference>
<evidence type="ECO:0000256" key="6">
    <source>
        <dbReference type="ARBA" id="ARBA00022840"/>
    </source>
</evidence>
<keyword evidence="4 9" id="KW-0547">Nucleotide-binding</keyword>
<evidence type="ECO:0000256" key="9">
    <source>
        <dbReference type="HAMAP-Rule" id="MF_00336"/>
    </source>
</evidence>
<dbReference type="STRING" id="1143323.M787_000450"/>
<comment type="subcellular location">
    <subcellularLocation>
        <location evidence="9">Cytoplasm</location>
    </subcellularLocation>
</comment>
<keyword evidence="7 9" id="KW-0460">Magnesium</keyword>
<dbReference type="HAMAP" id="MF_00336">
    <property type="entry name" value="BioD"/>
    <property type="match status" value="1"/>
</dbReference>
<dbReference type="Pfam" id="PF13500">
    <property type="entry name" value="AAA_26"/>
    <property type="match status" value="1"/>
</dbReference>
<dbReference type="CDD" id="cd03109">
    <property type="entry name" value="DTBS"/>
    <property type="match status" value="1"/>
</dbReference>
<dbReference type="UniPathway" id="UPA00078">
    <property type="reaction ID" value="UER00161"/>
</dbReference>
<gene>
    <name evidence="9" type="primary">bioD</name>
    <name evidence="10" type="ORF">M787_000450</name>
</gene>
<evidence type="ECO:0000313" key="11">
    <source>
        <dbReference type="Proteomes" id="UP000019147"/>
    </source>
</evidence>
<evidence type="ECO:0000256" key="7">
    <source>
        <dbReference type="ARBA" id="ARBA00022842"/>
    </source>
</evidence>
<dbReference type="AlphaFoldDB" id="A0A173DY11"/>
<comment type="pathway">
    <text evidence="9">Cofactor biosynthesis; biotin biosynthesis; biotin from 7,8-diaminononanoate: step 1/2.</text>
</comment>
<evidence type="ECO:0000256" key="8">
    <source>
        <dbReference type="ARBA" id="ARBA00047386"/>
    </source>
</evidence>
<keyword evidence="6 9" id="KW-0067">ATP-binding</keyword>
<dbReference type="PIRSF" id="PIRSF006755">
    <property type="entry name" value="DTB_synth"/>
    <property type="match status" value="1"/>
</dbReference>
<feature type="binding site" evidence="9">
    <location>
        <position position="179"/>
    </location>
    <ligand>
        <name>ATP</name>
        <dbReference type="ChEBI" id="CHEBI:30616"/>
    </ligand>
</feature>
<dbReference type="KEGG" id="cgz:M787_000450"/>